<sequence length="137" mass="15192">MPLWTIETTYRLPVFRHKTFEAETVAQACRLAIEDEDWDREKRDYESAGETYVTGIWSGADAAYSGAAQPIPSHYTETPVRIARHFEVLLGLVKVLAKPDLESPDPNFWRERAQPAIAKAEAILAGACDPDSTGDAA</sequence>
<proteinExistence type="predicted"/>
<evidence type="ECO:0000313" key="1">
    <source>
        <dbReference type="EMBL" id="CAX24293.1"/>
    </source>
</evidence>
<accession>C7CF95</accession>
<protein>
    <submittedName>
        <fullName evidence="1">Uncharacterized protein</fullName>
    </submittedName>
</protein>
<dbReference type="EMBL" id="FP103042">
    <property type="protein sequence ID" value="CAX24293.1"/>
    <property type="molecule type" value="Genomic_DNA"/>
</dbReference>
<dbReference type="RefSeq" id="WP_015822479.1">
    <property type="nucleotide sequence ID" value="NC_012988.1"/>
</dbReference>
<dbReference type="HOGENOM" id="CLU_1852341_0_0_5"/>
<gene>
    <name evidence="1" type="ORF">METD_I2636</name>
</gene>
<evidence type="ECO:0000313" key="2">
    <source>
        <dbReference type="Proteomes" id="UP000008070"/>
    </source>
</evidence>
<dbReference type="GeneID" id="72989587"/>
<dbReference type="KEGG" id="mdi:METDI2636"/>
<organism evidence="1 2">
    <name type="scientific">Methylorubrum extorquens (strain DSM 6343 / CIP 106787 / DM4)</name>
    <name type="common">Methylobacterium extorquens</name>
    <dbReference type="NCBI Taxonomy" id="661410"/>
    <lineage>
        <taxon>Bacteria</taxon>
        <taxon>Pseudomonadati</taxon>
        <taxon>Pseudomonadota</taxon>
        <taxon>Alphaproteobacteria</taxon>
        <taxon>Hyphomicrobiales</taxon>
        <taxon>Methylobacteriaceae</taxon>
        <taxon>Methylorubrum</taxon>
    </lineage>
</organism>
<dbReference type="Proteomes" id="UP000008070">
    <property type="component" value="Chromosome"/>
</dbReference>
<dbReference type="AlphaFoldDB" id="C7CF95"/>
<name>C7CF95_METED</name>
<reference evidence="2" key="1">
    <citation type="journal article" date="2009" name="PLoS ONE">
        <title>Methylobacterium genome sequences: a reference blueprint to investigate microbial metabolism of C1 compounds from natural and industrial sources.</title>
        <authorList>
            <person name="Vuilleumier S."/>
            <person name="Chistoserdova L."/>
            <person name="Lee M.-C."/>
            <person name="Bringel F."/>
            <person name="Lajus A."/>
            <person name="Zhou Y."/>
            <person name="Gourion B."/>
            <person name="Barbe V."/>
            <person name="Chang J."/>
            <person name="Cruveiller S."/>
            <person name="Dossat C."/>
            <person name="Gillett W."/>
            <person name="Gruffaz C."/>
            <person name="Haugen E."/>
            <person name="Hourcade E."/>
            <person name="Levy R."/>
            <person name="Mangenot S."/>
            <person name="Muller E."/>
            <person name="Nadalig T."/>
            <person name="Pagni M."/>
            <person name="Penny C."/>
            <person name="Peyraud R."/>
            <person name="Robinson D.G."/>
            <person name="Roche D."/>
            <person name="Rouy Z."/>
            <person name="Saenampechek C."/>
            <person name="Salvignol G."/>
            <person name="Vallenet D."/>
            <person name="Wu Z."/>
            <person name="Marx C.J."/>
            <person name="Vorholt J.A."/>
            <person name="Olson M.V."/>
            <person name="Kaul R."/>
            <person name="Weissenbach J."/>
            <person name="Medigue C."/>
            <person name="Lidstrom M.E."/>
        </authorList>
    </citation>
    <scope>NUCLEOTIDE SEQUENCE [LARGE SCALE GENOMIC DNA]</scope>
    <source>
        <strain evidence="2">DSM 6343 / CIP 106787 / DM4</strain>
    </source>
</reference>